<evidence type="ECO:0000256" key="1">
    <source>
        <dbReference type="SAM" id="MobiDB-lite"/>
    </source>
</evidence>
<dbReference type="EMBL" id="CAADRA010005390">
    <property type="protein sequence ID" value="VFT89287.1"/>
    <property type="molecule type" value="Genomic_DNA"/>
</dbReference>
<sequence>MSSAAVECENARFLANVDVRMHAKDAVLPKRRKRCLTVDVDDGCCDTVAAADPVDAWWKVEYTLPPSGHLGAHKTIQPKDKHDDASRRALFEATHDGAIQIDSAIEIEATTDGPSSSSSSTRPLKKRKSMRNSTATTQDGARPSIVVYAARHRRLST</sequence>
<evidence type="ECO:0000313" key="3">
    <source>
        <dbReference type="EMBL" id="VFT89287.1"/>
    </source>
</evidence>
<gene>
    <name evidence="3" type="primary">Aste57867_12436</name>
    <name evidence="2" type="ORF">As57867_012390</name>
    <name evidence="3" type="ORF">ASTE57867_12436</name>
</gene>
<dbReference type="OrthoDB" id="10282406at2759"/>
<keyword evidence="4" id="KW-1185">Reference proteome</keyword>
<organism evidence="3 4">
    <name type="scientific">Aphanomyces stellatus</name>
    <dbReference type="NCBI Taxonomy" id="120398"/>
    <lineage>
        <taxon>Eukaryota</taxon>
        <taxon>Sar</taxon>
        <taxon>Stramenopiles</taxon>
        <taxon>Oomycota</taxon>
        <taxon>Saprolegniomycetes</taxon>
        <taxon>Saprolegniales</taxon>
        <taxon>Verrucalvaceae</taxon>
        <taxon>Aphanomyces</taxon>
    </lineage>
</organism>
<dbReference type="Proteomes" id="UP000332933">
    <property type="component" value="Unassembled WGS sequence"/>
</dbReference>
<reference evidence="2" key="2">
    <citation type="submission" date="2019-06" db="EMBL/GenBank/DDBJ databases">
        <title>Genomics analysis of Aphanomyces spp. identifies a new class of oomycete effector associated with host adaptation.</title>
        <authorList>
            <person name="Gaulin E."/>
        </authorList>
    </citation>
    <scope>NUCLEOTIDE SEQUENCE</scope>
    <source>
        <strain evidence="2">CBS 578.67</strain>
    </source>
</reference>
<protein>
    <submittedName>
        <fullName evidence="3">Aste57867_12436 protein</fullName>
    </submittedName>
</protein>
<name>A0A485KVL7_9STRA</name>
<evidence type="ECO:0000313" key="4">
    <source>
        <dbReference type="Proteomes" id="UP000332933"/>
    </source>
</evidence>
<evidence type="ECO:0000313" key="2">
    <source>
        <dbReference type="EMBL" id="KAF0696835.1"/>
    </source>
</evidence>
<accession>A0A485KVL7</accession>
<proteinExistence type="predicted"/>
<dbReference type="AlphaFoldDB" id="A0A485KVL7"/>
<dbReference type="EMBL" id="VJMH01005369">
    <property type="protein sequence ID" value="KAF0696835.1"/>
    <property type="molecule type" value="Genomic_DNA"/>
</dbReference>
<reference evidence="3 4" key="1">
    <citation type="submission" date="2019-03" db="EMBL/GenBank/DDBJ databases">
        <authorList>
            <person name="Gaulin E."/>
            <person name="Dumas B."/>
        </authorList>
    </citation>
    <scope>NUCLEOTIDE SEQUENCE [LARGE SCALE GENOMIC DNA]</scope>
    <source>
        <strain evidence="3">CBS 568.67</strain>
    </source>
</reference>
<feature type="region of interest" description="Disordered" evidence="1">
    <location>
        <begin position="107"/>
        <end position="157"/>
    </location>
</feature>